<keyword evidence="1" id="KW-0472">Membrane</keyword>
<keyword evidence="1" id="KW-1133">Transmembrane helix</keyword>
<comment type="caution">
    <text evidence="2">The sequence shown here is derived from an EMBL/GenBank/DDBJ whole genome shotgun (WGS) entry which is preliminary data.</text>
</comment>
<feature type="transmembrane region" description="Helical" evidence="1">
    <location>
        <begin position="59"/>
        <end position="80"/>
    </location>
</feature>
<protein>
    <submittedName>
        <fullName evidence="2">Uncharacterized protein</fullName>
    </submittedName>
</protein>
<proteinExistence type="predicted"/>
<reference evidence="2" key="1">
    <citation type="submission" date="2020-05" db="EMBL/GenBank/DDBJ databases">
        <title>Chitinophaga laudate sp. nov., isolated from a tropical peat swamp.</title>
        <authorList>
            <person name="Goh C.B.S."/>
            <person name="Lee M.S."/>
            <person name="Parimannan S."/>
            <person name="Pasbakhsh P."/>
            <person name="Yule C.M."/>
            <person name="Rajandas H."/>
            <person name="Loke S."/>
            <person name="Croft L."/>
            <person name="Tan J.B.L."/>
        </authorList>
    </citation>
    <scope>NUCLEOTIDE SEQUENCE</scope>
    <source>
        <strain evidence="2">Mgbs1</strain>
    </source>
</reference>
<sequence>MNYSTLLLYFLSGILIITIIDTIGAILSNVLQFKYIYLIVFSAALYIFMGYFVSRDFNLIMVIAINALLGLYDGSAGLWLSLKLNANMGQARVETERMPGVSVAITMMIIAIVLGILGHVLN</sequence>
<name>A0A9Q5CZX7_9BACT</name>
<dbReference type="AlphaFoldDB" id="A0A9Q5CZX7"/>
<keyword evidence="1" id="KW-0812">Transmembrane</keyword>
<keyword evidence="3" id="KW-1185">Reference proteome</keyword>
<dbReference type="EMBL" id="RIAR02000001">
    <property type="protein sequence ID" value="NSL85259.1"/>
    <property type="molecule type" value="Genomic_DNA"/>
</dbReference>
<dbReference type="Proteomes" id="UP000281028">
    <property type="component" value="Unassembled WGS sequence"/>
</dbReference>
<organism evidence="2 3">
    <name type="scientific">Chitinophaga solisilvae</name>
    <dbReference type="NCBI Taxonomy" id="1233460"/>
    <lineage>
        <taxon>Bacteria</taxon>
        <taxon>Pseudomonadati</taxon>
        <taxon>Bacteroidota</taxon>
        <taxon>Chitinophagia</taxon>
        <taxon>Chitinophagales</taxon>
        <taxon>Chitinophagaceae</taxon>
        <taxon>Chitinophaga</taxon>
    </lineage>
</organism>
<feature type="transmembrane region" description="Helical" evidence="1">
    <location>
        <begin position="35"/>
        <end position="53"/>
    </location>
</feature>
<accession>A0A9Q5CZX7</accession>
<evidence type="ECO:0000256" key="1">
    <source>
        <dbReference type="SAM" id="Phobius"/>
    </source>
</evidence>
<evidence type="ECO:0000313" key="2">
    <source>
        <dbReference type="EMBL" id="NSL85259.1"/>
    </source>
</evidence>
<feature type="transmembrane region" description="Helical" evidence="1">
    <location>
        <begin position="6"/>
        <end position="28"/>
    </location>
</feature>
<evidence type="ECO:0000313" key="3">
    <source>
        <dbReference type="Proteomes" id="UP000281028"/>
    </source>
</evidence>
<feature type="transmembrane region" description="Helical" evidence="1">
    <location>
        <begin position="101"/>
        <end position="121"/>
    </location>
</feature>
<dbReference type="OrthoDB" id="85581at563835"/>
<gene>
    <name evidence="2" type="ORF">ECE50_000335</name>
</gene>